<gene>
    <name evidence="1" type="ORF">S01H1_37061</name>
</gene>
<sequence>MARTFPKPMLVFHFDPHGKDWPYRKDDQGNTLPDSGLKTYPVNVGDGAVEIQYRDVQDPQGVVRLEYYHDDPDNPSAINTFRYRLAMLHLEYNNWKTIVTDSITFMELVARKWEEKVMNPMTKFAKGTDTRQWFAGSTDTIEELVVMRYASLPMNVVICCHIDERRNERSGEILRGPFAPGRLSKRGELSSAFQEQYHIYTARQENGQMVRAVQTENDGDWVATTQIGAKNHCYPHYLSLWENYKG</sequence>
<accession>X0VE64</accession>
<proteinExistence type="predicted"/>
<organism evidence="1">
    <name type="scientific">marine sediment metagenome</name>
    <dbReference type="NCBI Taxonomy" id="412755"/>
    <lineage>
        <taxon>unclassified sequences</taxon>
        <taxon>metagenomes</taxon>
        <taxon>ecological metagenomes</taxon>
    </lineage>
</organism>
<comment type="caution">
    <text evidence="1">The sequence shown here is derived from an EMBL/GenBank/DDBJ whole genome shotgun (WGS) entry which is preliminary data.</text>
</comment>
<evidence type="ECO:0000313" key="1">
    <source>
        <dbReference type="EMBL" id="GAG09527.1"/>
    </source>
</evidence>
<protein>
    <submittedName>
        <fullName evidence="1">Uncharacterized protein</fullName>
    </submittedName>
</protein>
<reference evidence="1" key="1">
    <citation type="journal article" date="2014" name="Front. Microbiol.">
        <title>High frequency of phylogenetically diverse reductive dehalogenase-homologous genes in deep subseafloor sedimentary metagenomes.</title>
        <authorList>
            <person name="Kawai M."/>
            <person name="Futagami T."/>
            <person name="Toyoda A."/>
            <person name="Takaki Y."/>
            <person name="Nishi S."/>
            <person name="Hori S."/>
            <person name="Arai W."/>
            <person name="Tsubouchi T."/>
            <person name="Morono Y."/>
            <person name="Uchiyama I."/>
            <person name="Ito T."/>
            <person name="Fujiyama A."/>
            <person name="Inagaki F."/>
            <person name="Takami H."/>
        </authorList>
    </citation>
    <scope>NUCLEOTIDE SEQUENCE</scope>
    <source>
        <strain evidence="1">Expedition CK06-06</strain>
    </source>
</reference>
<dbReference type="AlphaFoldDB" id="X0VE64"/>
<name>X0VE64_9ZZZZ</name>
<dbReference type="EMBL" id="BARS01023263">
    <property type="protein sequence ID" value="GAG09527.1"/>
    <property type="molecule type" value="Genomic_DNA"/>
</dbReference>